<gene>
    <name evidence="1" type="ORF">BVC71_07880</name>
</gene>
<dbReference type="AlphaFoldDB" id="A0A251WZK7"/>
<comment type="caution">
    <text evidence="1">The sequence shown here is derived from an EMBL/GenBank/DDBJ whole genome shotgun (WGS) entry which is preliminary data.</text>
</comment>
<dbReference type="RefSeq" id="WP_086451076.1">
    <property type="nucleotide sequence ID" value="NZ_MSPP01000002.1"/>
</dbReference>
<dbReference type="EMBL" id="MSPP01000002">
    <property type="protein sequence ID" value="OUD09741.1"/>
    <property type="molecule type" value="Genomic_DNA"/>
</dbReference>
<organism evidence="1 2">
    <name type="scientific">Marivivens niveibacter</name>
    <dbReference type="NCBI Taxonomy" id="1930667"/>
    <lineage>
        <taxon>Bacteria</taxon>
        <taxon>Pseudomonadati</taxon>
        <taxon>Pseudomonadota</taxon>
        <taxon>Alphaproteobacteria</taxon>
        <taxon>Rhodobacterales</taxon>
        <taxon>Paracoccaceae</taxon>
        <taxon>Marivivens group</taxon>
        <taxon>Marivivens</taxon>
    </lineage>
</organism>
<accession>A0A251WZK7</accession>
<evidence type="ECO:0000313" key="1">
    <source>
        <dbReference type="EMBL" id="OUD09741.1"/>
    </source>
</evidence>
<proteinExistence type="predicted"/>
<evidence type="ECO:0000313" key="2">
    <source>
        <dbReference type="Proteomes" id="UP000194664"/>
    </source>
</evidence>
<name>A0A251WZK7_9RHOB</name>
<protein>
    <submittedName>
        <fullName evidence="1">Uncharacterized protein</fullName>
    </submittedName>
</protein>
<keyword evidence="2" id="KW-1185">Reference proteome</keyword>
<dbReference type="Proteomes" id="UP000194664">
    <property type="component" value="Unassembled WGS sequence"/>
</dbReference>
<sequence length="157" mass="16690">MSDLSNTPHTPRGGAPVGKMADLDPVEAAAVLYFRMWCDGANGADRLRMDFLSTLGIDQGEAALGAFNELCQSCTTYGRRPLMRHSLTCSCLGADESCFANLVALAGEGAREDAALIASLIVRADLALPMADLAQQVGIAFRRMMMSADLNTPPTLH</sequence>
<dbReference type="OrthoDB" id="7874397at2"/>
<reference evidence="1 2" key="1">
    <citation type="submission" date="2016-12" db="EMBL/GenBank/DDBJ databases">
        <title>The draft genome sequence of HSLHS2.</title>
        <authorList>
            <person name="Hu D."/>
            <person name="Wang L."/>
            <person name="Shao Z."/>
        </authorList>
    </citation>
    <scope>NUCLEOTIDE SEQUENCE [LARGE SCALE GENOMIC DNA]</scope>
    <source>
        <strain evidence="1">MCCC 1A06712</strain>
    </source>
</reference>